<evidence type="ECO:0000256" key="3">
    <source>
        <dbReference type="ARBA" id="ARBA00012856"/>
    </source>
</evidence>
<dbReference type="Proteomes" id="UP000009145">
    <property type="component" value="Chromosome"/>
</dbReference>
<dbReference type="PANTHER" id="PTHR48069:SF3">
    <property type="entry name" value="DIHYDROFOLATE REDUCTASE"/>
    <property type="match status" value="1"/>
</dbReference>
<keyword evidence="12" id="KW-1185">Reference proteome</keyword>
<keyword evidence="6 8" id="KW-0560">Oxidoreductase</keyword>
<comment type="pathway">
    <text evidence="1 8">Cofactor biosynthesis; tetrahydrofolate biosynthesis; 5,6,7,8-tetrahydrofolate from 7,8-dihydrofolate: step 1/1.</text>
</comment>
<dbReference type="SUPFAM" id="SSF53597">
    <property type="entry name" value="Dihydrofolate reductase-like"/>
    <property type="match status" value="1"/>
</dbReference>
<evidence type="ECO:0000256" key="9">
    <source>
        <dbReference type="RuleBase" id="RU004474"/>
    </source>
</evidence>
<comment type="similarity">
    <text evidence="2 8 9">Belongs to the dihydrofolate reductase family.</text>
</comment>
<evidence type="ECO:0000313" key="11">
    <source>
        <dbReference type="EMBL" id="AFJ03110.1"/>
    </source>
</evidence>
<dbReference type="GO" id="GO:0005829">
    <property type="term" value="C:cytosol"/>
    <property type="evidence" value="ECO:0007669"/>
    <property type="project" value="TreeGrafter"/>
</dbReference>
<dbReference type="PROSITE" id="PS00075">
    <property type="entry name" value="DHFR_1"/>
    <property type="match status" value="1"/>
</dbReference>
<dbReference type="GO" id="GO:0046654">
    <property type="term" value="P:tetrahydrofolate biosynthetic process"/>
    <property type="evidence" value="ECO:0007669"/>
    <property type="project" value="UniProtKB-UniPathway"/>
</dbReference>
<accession>I1YJL7</accession>
<dbReference type="InterPro" id="IPR001796">
    <property type="entry name" value="DHFR_dom"/>
</dbReference>
<dbReference type="EMBL" id="CP003380">
    <property type="protein sequence ID" value="AFJ03110.1"/>
    <property type="molecule type" value="Genomic_DNA"/>
</dbReference>
<dbReference type="InterPro" id="IPR024072">
    <property type="entry name" value="DHFR-like_dom_sf"/>
</dbReference>
<protein>
    <recommendedName>
        <fullName evidence="3 8">Dihydrofolate reductase</fullName>
        <ecNumber evidence="3 8">1.5.1.3</ecNumber>
    </recommendedName>
</protein>
<evidence type="ECO:0000256" key="8">
    <source>
        <dbReference type="PIRNR" id="PIRNR000194"/>
    </source>
</evidence>
<dbReference type="KEGG" id="mec:Q7C_1970"/>
<dbReference type="NCBIfam" id="NF008037">
    <property type="entry name" value="PRK10769.1"/>
    <property type="match status" value="1"/>
</dbReference>
<name>I1YJL7_METFJ</name>
<evidence type="ECO:0000313" key="12">
    <source>
        <dbReference type="Proteomes" id="UP000009145"/>
    </source>
</evidence>
<dbReference type="GO" id="GO:0046452">
    <property type="term" value="P:dihydrofolate metabolic process"/>
    <property type="evidence" value="ECO:0007669"/>
    <property type="project" value="TreeGrafter"/>
</dbReference>
<dbReference type="InterPro" id="IPR012259">
    <property type="entry name" value="DHFR"/>
</dbReference>
<dbReference type="EC" id="1.5.1.3" evidence="3 8"/>
<dbReference type="PANTHER" id="PTHR48069">
    <property type="entry name" value="DIHYDROFOLATE REDUCTASE"/>
    <property type="match status" value="1"/>
</dbReference>
<dbReference type="PRINTS" id="PR00070">
    <property type="entry name" value="DHFR"/>
</dbReference>
<dbReference type="PATRIC" id="fig|754477.3.peg.1939"/>
<dbReference type="InterPro" id="IPR017925">
    <property type="entry name" value="DHFR_CS"/>
</dbReference>
<dbReference type="Gene3D" id="3.40.430.10">
    <property type="entry name" value="Dihydrofolate Reductase, subunit A"/>
    <property type="match status" value="1"/>
</dbReference>
<dbReference type="GO" id="GO:0004146">
    <property type="term" value="F:dihydrofolate reductase activity"/>
    <property type="evidence" value="ECO:0007669"/>
    <property type="project" value="UniProtKB-EC"/>
</dbReference>
<sequence length="166" mass="18638">MLSIIVAMDESGLIGRDNDLPWHLSADLQFFRKTTMGKPLIMGRHTHESIGRALPGRRNIVISHQSDYQPATGCELATSVDAALAMCEGGEEIMLMGGASLYAQCLSLADKLYLTRVKATLEGDTWFPAINWENWQRQSQQCHPADERNAYPYCFEVYQRVNSAQQ</sequence>
<evidence type="ECO:0000256" key="4">
    <source>
        <dbReference type="ARBA" id="ARBA00022563"/>
    </source>
</evidence>
<comment type="catalytic activity">
    <reaction evidence="8">
        <text>(6S)-5,6,7,8-tetrahydrofolate + NADP(+) = 7,8-dihydrofolate + NADPH + H(+)</text>
        <dbReference type="Rhea" id="RHEA:15009"/>
        <dbReference type="ChEBI" id="CHEBI:15378"/>
        <dbReference type="ChEBI" id="CHEBI:57451"/>
        <dbReference type="ChEBI" id="CHEBI:57453"/>
        <dbReference type="ChEBI" id="CHEBI:57783"/>
        <dbReference type="ChEBI" id="CHEBI:58349"/>
        <dbReference type="EC" id="1.5.1.3"/>
    </reaction>
</comment>
<dbReference type="RefSeq" id="WP_014704529.1">
    <property type="nucleotide sequence ID" value="NC_017856.1"/>
</dbReference>
<evidence type="ECO:0000256" key="2">
    <source>
        <dbReference type="ARBA" id="ARBA00009539"/>
    </source>
</evidence>
<dbReference type="eggNOG" id="COG0262">
    <property type="taxonomic scope" value="Bacteria"/>
</dbReference>
<dbReference type="PROSITE" id="PS51330">
    <property type="entry name" value="DHFR_2"/>
    <property type="match status" value="1"/>
</dbReference>
<evidence type="ECO:0000256" key="7">
    <source>
        <dbReference type="ARBA" id="ARBA00025067"/>
    </source>
</evidence>
<dbReference type="GO" id="GO:0006730">
    <property type="term" value="P:one-carbon metabolic process"/>
    <property type="evidence" value="ECO:0007669"/>
    <property type="project" value="UniProtKB-KW"/>
</dbReference>
<comment type="function">
    <text evidence="7 8">Key enzyme in folate metabolism. Catalyzes an essential reaction for de novo glycine and purine synthesis, and for DNA precursor synthesis.</text>
</comment>
<feature type="domain" description="DHFR" evidence="10">
    <location>
        <begin position="1"/>
        <end position="160"/>
    </location>
</feature>
<evidence type="ECO:0000256" key="6">
    <source>
        <dbReference type="ARBA" id="ARBA00023002"/>
    </source>
</evidence>
<reference evidence="11" key="1">
    <citation type="journal article" date="2012" name="J. Bacteriol.">
        <title>Complete genome sequences of Methylophaga sp. strain JAM1 and Methylophaga sp. strain JAM7.</title>
        <authorList>
            <person name="Villeneuve C."/>
            <person name="Martineau C."/>
            <person name="Mauffrey F."/>
            <person name="Villemur R."/>
        </authorList>
    </citation>
    <scope>NUCLEOTIDE SEQUENCE [LARGE SCALE GENOMIC DNA]</scope>
    <source>
        <strain evidence="11">JAM7</strain>
    </source>
</reference>
<gene>
    <name evidence="11" type="ordered locus">Q7C_1970</name>
</gene>
<keyword evidence="4 8" id="KW-0554">One-carbon metabolism</keyword>
<evidence type="ECO:0000259" key="10">
    <source>
        <dbReference type="PROSITE" id="PS51330"/>
    </source>
</evidence>
<dbReference type="PIRSF" id="PIRSF000194">
    <property type="entry name" value="DHFR"/>
    <property type="match status" value="1"/>
</dbReference>
<dbReference type="HOGENOM" id="CLU_043966_5_1_6"/>
<proteinExistence type="inferred from homology"/>
<evidence type="ECO:0000256" key="1">
    <source>
        <dbReference type="ARBA" id="ARBA00004903"/>
    </source>
</evidence>
<dbReference type="STRING" id="754477.Q7C_1970"/>
<keyword evidence="5 8" id="KW-0521">NADP</keyword>
<organism evidence="11 12">
    <name type="scientific">Methylophaga frappieri (strain ATCC BAA-2434 / DSM 25690 / JAM7)</name>
    <dbReference type="NCBI Taxonomy" id="754477"/>
    <lineage>
        <taxon>Bacteria</taxon>
        <taxon>Pseudomonadati</taxon>
        <taxon>Pseudomonadota</taxon>
        <taxon>Gammaproteobacteria</taxon>
        <taxon>Thiotrichales</taxon>
        <taxon>Piscirickettsiaceae</taxon>
        <taxon>Methylophaga</taxon>
    </lineage>
</organism>
<dbReference type="Pfam" id="PF00186">
    <property type="entry name" value="DHFR_1"/>
    <property type="match status" value="1"/>
</dbReference>
<dbReference type="GO" id="GO:0070401">
    <property type="term" value="F:NADP+ binding"/>
    <property type="evidence" value="ECO:0007669"/>
    <property type="project" value="UniProtKB-ARBA"/>
</dbReference>
<dbReference type="UniPathway" id="UPA00077">
    <property type="reaction ID" value="UER00158"/>
</dbReference>
<dbReference type="GO" id="GO:0046655">
    <property type="term" value="P:folic acid metabolic process"/>
    <property type="evidence" value="ECO:0007669"/>
    <property type="project" value="TreeGrafter"/>
</dbReference>
<dbReference type="FunFam" id="3.40.430.10:FF:000001">
    <property type="entry name" value="Dihydrofolate reductase"/>
    <property type="match status" value="1"/>
</dbReference>
<dbReference type="AlphaFoldDB" id="I1YJL7"/>
<evidence type="ECO:0000256" key="5">
    <source>
        <dbReference type="ARBA" id="ARBA00022857"/>
    </source>
</evidence>
<dbReference type="CDD" id="cd00209">
    <property type="entry name" value="DHFR"/>
    <property type="match status" value="1"/>
</dbReference>